<organism evidence="4 5">
    <name type="scientific">Tengunoibacter tsumagoiensis</name>
    <dbReference type="NCBI Taxonomy" id="2014871"/>
    <lineage>
        <taxon>Bacteria</taxon>
        <taxon>Bacillati</taxon>
        <taxon>Chloroflexota</taxon>
        <taxon>Ktedonobacteria</taxon>
        <taxon>Ktedonobacterales</taxon>
        <taxon>Dictyobacteraceae</taxon>
        <taxon>Tengunoibacter</taxon>
    </lineage>
</organism>
<evidence type="ECO:0000313" key="4">
    <source>
        <dbReference type="EMBL" id="GCE14340.1"/>
    </source>
</evidence>
<feature type="transmembrane region" description="Helical" evidence="2">
    <location>
        <begin position="159"/>
        <end position="182"/>
    </location>
</feature>
<gene>
    <name evidence="4" type="ORF">KTT_41990</name>
</gene>
<dbReference type="Proteomes" id="UP000287352">
    <property type="component" value="Unassembled WGS sequence"/>
</dbReference>
<dbReference type="InterPro" id="IPR024361">
    <property type="entry name" value="BACON"/>
</dbReference>
<protein>
    <recommendedName>
        <fullName evidence="3">BACON domain-containing protein</fullName>
    </recommendedName>
</protein>
<dbReference type="EMBL" id="BIFR01000001">
    <property type="protein sequence ID" value="GCE14340.1"/>
    <property type="molecule type" value="Genomic_DNA"/>
</dbReference>
<name>A0A402A5G3_9CHLR</name>
<sequence length="1067" mass="110963">MEQASVSTENGQEDGSREKGIWTHSTEQTVLRLNNAARRISEEEPKLTPSLRASRLSRLLDISAEIQRDSTPLPPGVYVPEPERAPSFDSKVRELWPWLQEPEIEEGDDWDEQNDPLQARMFPSNPEFKQIDTDMRRVAEATTLYTRSAGYRYSRLRKIFIGLAVLALVALLIDTLLLSVAFTQKHGQTTRTSFSPSLNLSQSSAKFGSLVTVHLRNFSSSTQVFLTRDIEEQIAAKPGNPIQVNADGSADANLVIDGSWDPGSHTLQAEDIRSRYTANATLRVDSGPTRPAHFDLDTTSLDFGTDTQDANTTKYLNLKNDGEGSITWSASCDQPWLQLTPSQGKFSSTQKITVAAQRSNLSPADYTGTITITTNVGMIQHIPVKMTVAPLPTDAGPVLAITPAVLTFTAVDGYTDPDDQFVQISNPGSQPLYWTIGGTVATSSGNGGFVATPDPDKNWLSAQQTSGIITPSSTSIVRIKAHSQHLLPGTYLSNLIFSTSEGHSALNSPQIVSVSLTVQRLCGLSLNTGSLTFNAVSGLQNPVGQSLTFTANSSCLNYPTISWSATSSSSWLSLTAKSGQLRGVTSAVTTVNVNQAGLAPGTYTANIVIALPQSTQSVTVTLTVQAPPPPSAPILGASPLSLNFSATPAQPTPPGQTVIITNPGNSQLLWSVSIPASMSSWLSATPASGSLAPAQTGQVTITVSASALTTGTYAGQVQLIGVDKNGVAASGSPQTVGVNFSVQPPCTLSPPPSSSVIFTATQGMADPSPQTQVITASGSCNWPVGLNVSITPAASWLKTSAPALTLGSSIQTVSLTVTPSIAGLVPGIYTAQIALTATDSASLALQGSPQSFQVTLNVQQPCTLQALPSSLAFTALAGQSASAQTINLNEVGNCSRPVSWSVAGDAGSSKWLNLSPLTGTDAGTGGTVSVSANASQLTPGSYTGTLTVMLAGSGGASVVGSPTTITVTFTVTGTLVSGTVLACPVSVCDTRTLAGAKVTLLDTLGNTVASATTDASGKFSLPIYLPSVTGYTLKATGTDSNNVTYSGSVLVTTDGKTPLSLTVNASS</sequence>
<reference evidence="5" key="1">
    <citation type="submission" date="2018-12" db="EMBL/GenBank/DDBJ databases">
        <title>Tengunoibacter tsumagoiensis gen. nov., sp. nov., Dictyobacter kobayashii sp. nov., D. alpinus sp. nov., and D. joshuensis sp. nov. and description of Dictyobacteraceae fam. nov. within the order Ktedonobacterales isolated from Tengu-no-mugimeshi.</title>
        <authorList>
            <person name="Wang C.M."/>
            <person name="Zheng Y."/>
            <person name="Sakai Y."/>
            <person name="Toyoda A."/>
            <person name="Minakuchi Y."/>
            <person name="Abe K."/>
            <person name="Yokota A."/>
            <person name="Yabe S."/>
        </authorList>
    </citation>
    <scope>NUCLEOTIDE SEQUENCE [LARGE SCALE GENOMIC DNA]</scope>
    <source>
        <strain evidence="5">Uno3</strain>
    </source>
</reference>
<keyword evidence="5" id="KW-1185">Reference proteome</keyword>
<comment type="caution">
    <text evidence="4">The sequence shown here is derived from an EMBL/GenBank/DDBJ whole genome shotgun (WGS) entry which is preliminary data.</text>
</comment>
<feature type="region of interest" description="Disordered" evidence="1">
    <location>
        <begin position="1"/>
        <end position="26"/>
    </location>
</feature>
<evidence type="ECO:0000256" key="2">
    <source>
        <dbReference type="SAM" id="Phobius"/>
    </source>
</evidence>
<dbReference type="AlphaFoldDB" id="A0A402A5G3"/>
<feature type="domain" description="BACON" evidence="3">
    <location>
        <begin position="638"/>
        <end position="717"/>
    </location>
</feature>
<feature type="domain" description="BACON" evidence="3">
    <location>
        <begin position="865"/>
        <end position="959"/>
    </location>
</feature>
<dbReference type="InterPro" id="IPR013783">
    <property type="entry name" value="Ig-like_fold"/>
</dbReference>
<evidence type="ECO:0000259" key="3">
    <source>
        <dbReference type="Pfam" id="PF19190"/>
    </source>
</evidence>
<keyword evidence="2" id="KW-1133">Transmembrane helix</keyword>
<dbReference type="Pfam" id="PF19190">
    <property type="entry name" value="BACON_2"/>
    <property type="match status" value="4"/>
</dbReference>
<feature type="compositionally biased region" description="Polar residues" evidence="1">
    <location>
        <begin position="1"/>
        <end position="10"/>
    </location>
</feature>
<dbReference type="Gene3D" id="2.60.40.10">
    <property type="entry name" value="Immunoglobulins"/>
    <property type="match status" value="3"/>
</dbReference>
<keyword evidence="2" id="KW-0472">Membrane</keyword>
<feature type="domain" description="BACON" evidence="3">
    <location>
        <begin position="525"/>
        <end position="623"/>
    </location>
</feature>
<proteinExistence type="predicted"/>
<accession>A0A402A5G3</accession>
<feature type="domain" description="BACON" evidence="3">
    <location>
        <begin position="296"/>
        <end position="377"/>
    </location>
</feature>
<evidence type="ECO:0000256" key="1">
    <source>
        <dbReference type="SAM" id="MobiDB-lite"/>
    </source>
</evidence>
<evidence type="ECO:0000313" key="5">
    <source>
        <dbReference type="Proteomes" id="UP000287352"/>
    </source>
</evidence>
<keyword evidence="2" id="KW-0812">Transmembrane</keyword>